<organism evidence="13 14">
    <name type="scientific">Pseudarthrobacter humi</name>
    <dbReference type="NCBI Taxonomy" id="2952523"/>
    <lineage>
        <taxon>Bacteria</taxon>
        <taxon>Bacillati</taxon>
        <taxon>Actinomycetota</taxon>
        <taxon>Actinomycetes</taxon>
        <taxon>Micrococcales</taxon>
        <taxon>Micrococcaceae</taxon>
        <taxon>Pseudarthrobacter</taxon>
    </lineage>
</organism>
<dbReference type="EMBL" id="JANCLV010000023">
    <property type="protein sequence ID" value="MCP9001969.1"/>
    <property type="molecule type" value="Genomic_DNA"/>
</dbReference>
<dbReference type="EC" id="4.1.3.17" evidence="5"/>
<evidence type="ECO:0000256" key="12">
    <source>
        <dbReference type="ARBA" id="ARBA00047973"/>
    </source>
</evidence>
<keyword evidence="14" id="KW-1185">Reference proteome</keyword>
<comment type="subunit">
    <text evidence="4">Homotrimer.</text>
</comment>
<evidence type="ECO:0000256" key="5">
    <source>
        <dbReference type="ARBA" id="ARBA00012213"/>
    </source>
</evidence>
<reference evidence="13 14" key="1">
    <citation type="submission" date="2022-06" db="EMBL/GenBank/DDBJ databases">
        <title>Pseudarthrobacter sp. strain RMG13 Genome sequencing and assembly.</title>
        <authorList>
            <person name="Kim I."/>
        </authorList>
    </citation>
    <scope>NUCLEOTIDE SEQUENCE [LARGE SCALE GENOMIC DNA]</scope>
    <source>
        <strain evidence="13 14">RMG13</strain>
    </source>
</reference>
<comment type="catalytic activity">
    <reaction evidence="12">
        <text>oxaloacetate + H(+) = pyruvate + CO2</text>
        <dbReference type="Rhea" id="RHEA:15641"/>
        <dbReference type="ChEBI" id="CHEBI:15361"/>
        <dbReference type="ChEBI" id="CHEBI:15378"/>
        <dbReference type="ChEBI" id="CHEBI:16452"/>
        <dbReference type="ChEBI" id="CHEBI:16526"/>
        <dbReference type="EC" id="4.1.1.112"/>
    </reaction>
</comment>
<comment type="caution">
    <text evidence="13">The sequence shown here is derived from an EMBL/GenBank/DDBJ whole genome shotgun (WGS) entry which is preliminary data.</text>
</comment>
<comment type="cofactor">
    <cofactor evidence="2">
        <name>a divalent metal cation</name>
        <dbReference type="ChEBI" id="CHEBI:60240"/>
    </cofactor>
</comment>
<evidence type="ECO:0000256" key="1">
    <source>
        <dbReference type="ARBA" id="ARBA00001342"/>
    </source>
</evidence>
<evidence type="ECO:0000256" key="2">
    <source>
        <dbReference type="ARBA" id="ARBA00001968"/>
    </source>
</evidence>
<evidence type="ECO:0000256" key="11">
    <source>
        <dbReference type="ARBA" id="ARBA00032305"/>
    </source>
</evidence>
<proteinExistence type="inferred from homology"/>
<dbReference type="PANTHER" id="PTHR33254:SF4">
    <property type="entry name" value="4-HYDROXY-4-METHYL-2-OXOGLUTARATE ALDOLASE 3-RELATED"/>
    <property type="match status" value="1"/>
</dbReference>
<comment type="similarity">
    <text evidence="3">Belongs to the class II aldolase/RraA-like family.</text>
</comment>
<dbReference type="InterPro" id="IPR036704">
    <property type="entry name" value="RraA/RraA-like_sf"/>
</dbReference>
<gene>
    <name evidence="13" type="ORF">NFC73_19895</name>
</gene>
<dbReference type="CDD" id="cd16841">
    <property type="entry name" value="RraA_family"/>
    <property type="match status" value="1"/>
</dbReference>
<protein>
    <recommendedName>
        <fullName evidence="7">Putative 4-hydroxy-4-methyl-2-oxoglutarate aldolase</fullName>
        <ecNumber evidence="6">4.1.1.112</ecNumber>
        <ecNumber evidence="5">4.1.3.17</ecNumber>
    </recommendedName>
    <alternativeName>
        <fullName evidence="11">Oxaloacetate decarboxylase</fullName>
    </alternativeName>
    <alternativeName>
        <fullName evidence="9">Regulator of ribonuclease activity homolog</fullName>
    </alternativeName>
    <alternativeName>
        <fullName evidence="10">RraA-like protein</fullName>
    </alternativeName>
</protein>
<evidence type="ECO:0000256" key="7">
    <source>
        <dbReference type="ARBA" id="ARBA00016549"/>
    </source>
</evidence>
<evidence type="ECO:0000313" key="14">
    <source>
        <dbReference type="Proteomes" id="UP001524318"/>
    </source>
</evidence>
<evidence type="ECO:0000313" key="13">
    <source>
        <dbReference type="EMBL" id="MCP9001969.1"/>
    </source>
</evidence>
<sequence length="235" mass="25537">MHPEQLHRTYLDLTTPHVADACMRLGIPVRWAPPGTVPLWSGTHVAGRIRPARHYGSVDVFLEAIERADPGDVLVVDNGGRHDEACVGDLVTLEVSRAGLAGILIWGLHRDTAELRSIRLPVFSQGALPVGPQRLDPRDPEALESARCGQHSVSAADFVLGDDDGALFIPLSRAGDVADVAATIRDTERSQTAKMHMGTTFRTQARLGEYLAARDTDPGITFRQHLRAFGGEIEE</sequence>
<dbReference type="RefSeq" id="WP_254753075.1">
    <property type="nucleotide sequence ID" value="NZ_JANCLV010000023.1"/>
</dbReference>
<evidence type="ECO:0000256" key="8">
    <source>
        <dbReference type="ARBA" id="ARBA00025046"/>
    </source>
</evidence>
<name>A0ABT1LUY3_9MICC</name>
<dbReference type="Pfam" id="PF03737">
    <property type="entry name" value="RraA-like"/>
    <property type="match status" value="1"/>
</dbReference>
<accession>A0ABT1LUY3</accession>
<comment type="catalytic activity">
    <reaction evidence="1">
        <text>4-hydroxy-4-methyl-2-oxoglutarate = 2 pyruvate</text>
        <dbReference type="Rhea" id="RHEA:22748"/>
        <dbReference type="ChEBI" id="CHEBI:15361"/>
        <dbReference type="ChEBI" id="CHEBI:58276"/>
        <dbReference type="EC" id="4.1.3.17"/>
    </reaction>
</comment>
<dbReference type="SUPFAM" id="SSF89562">
    <property type="entry name" value="RraA-like"/>
    <property type="match status" value="1"/>
</dbReference>
<comment type="function">
    <text evidence="8">Catalyzes the aldol cleavage of 4-hydroxy-4-methyl-2-oxoglutarate (HMG) into 2 molecules of pyruvate. Also contains a secondary oxaloacetate (OAA) decarboxylase activity due to the common pyruvate enolate transition state formed following C-C bond cleavage in the retro-aldol and decarboxylation reactions.</text>
</comment>
<dbReference type="PANTHER" id="PTHR33254">
    <property type="entry name" value="4-HYDROXY-4-METHYL-2-OXOGLUTARATE ALDOLASE 3-RELATED"/>
    <property type="match status" value="1"/>
</dbReference>
<dbReference type="InterPro" id="IPR005493">
    <property type="entry name" value="RraA/RraA-like"/>
</dbReference>
<evidence type="ECO:0000256" key="4">
    <source>
        <dbReference type="ARBA" id="ARBA00011233"/>
    </source>
</evidence>
<dbReference type="EC" id="4.1.1.112" evidence="6"/>
<evidence type="ECO:0000256" key="6">
    <source>
        <dbReference type="ARBA" id="ARBA00012947"/>
    </source>
</evidence>
<evidence type="ECO:0000256" key="9">
    <source>
        <dbReference type="ARBA" id="ARBA00029596"/>
    </source>
</evidence>
<dbReference type="Gene3D" id="3.50.30.40">
    <property type="entry name" value="Ribonuclease E inhibitor RraA/RraA-like"/>
    <property type="match status" value="1"/>
</dbReference>
<dbReference type="Proteomes" id="UP001524318">
    <property type="component" value="Unassembled WGS sequence"/>
</dbReference>
<evidence type="ECO:0000256" key="3">
    <source>
        <dbReference type="ARBA" id="ARBA00008621"/>
    </source>
</evidence>
<evidence type="ECO:0000256" key="10">
    <source>
        <dbReference type="ARBA" id="ARBA00030169"/>
    </source>
</evidence>